<sequence length="56" mass="6500">MLTSTDKLNVKCAWEALRRRGSIQELFKYIWQIGIPFKISFSCGGFGRIEFPLDKC</sequence>
<comment type="caution">
    <text evidence="1">The sequence shown here is derived from an EMBL/GenBank/DDBJ whole genome shotgun (WGS) entry which is preliminary data.</text>
</comment>
<protein>
    <submittedName>
        <fullName evidence="1">Uncharacterized protein</fullName>
    </submittedName>
</protein>
<proteinExistence type="predicted"/>
<name>A0AAV9KVE2_9SOLN</name>
<keyword evidence="2" id="KW-1185">Reference proteome</keyword>
<reference evidence="1 2" key="1">
    <citation type="submission" date="2023-10" db="EMBL/GenBank/DDBJ databases">
        <title>Genome-Wide Identification Analysis in wild type Solanum Pinnatisectum Reveals Some Genes Defensing Phytophthora Infestans.</title>
        <authorList>
            <person name="Sun C."/>
        </authorList>
    </citation>
    <scope>NUCLEOTIDE SEQUENCE [LARGE SCALE GENOMIC DNA]</scope>
    <source>
        <strain evidence="1">LQN</strain>
        <tissue evidence="1">Leaf</tissue>
    </source>
</reference>
<dbReference type="EMBL" id="JAWPEI010000009">
    <property type="protein sequence ID" value="KAK4716595.1"/>
    <property type="molecule type" value="Genomic_DNA"/>
</dbReference>
<evidence type="ECO:0000313" key="2">
    <source>
        <dbReference type="Proteomes" id="UP001311915"/>
    </source>
</evidence>
<dbReference type="Proteomes" id="UP001311915">
    <property type="component" value="Unassembled WGS sequence"/>
</dbReference>
<accession>A0AAV9KVE2</accession>
<dbReference type="AlphaFoldDB" id="A0AAV9KVE2"/>
<evidence type="ECO:0000313" key="1">
    <source>
        <dbReference type="EMBL" id="KAK4716595.1"/>
    </source>
</evidence>
<gene>
    <name evidence="1" type="ORF">R3W88_014933</name>
</gene>
<organism evidence="1 2">
    <name type="scientific">Solanum pinnatisectum</name>
    <name type="common">tansyleaf nightshade</name>
    <dbReference type="NCBI Taxonomy" id="50273"/>
    <lineage>
        <taxon>Eukaryota</taxon>
        <taxon>Viridiplantae</taxon>
        <taxon>Streptophyta</taxon>
        <taxon>Embryophyta</taxon>
        <taxon>Tracheophyta</taxon>
        <taxon>Spermatophyta</taxon>
        <taxon>Magnoliopsida</taxon>
        <taxon>eudicotyledons</taxon>
        <taxon>Gunneridae</taxon>
        <taxon>Pentapetalae</taxon>
        <taxon>asterids</taxon>
        <taxon>lamiids</taxon>
        <taxon>Solanales</taxon>
        <taxon>Solanaceae</taxon>
        <taxon>Solanoideae</taxon>
        <taxon>Solaneae</taxon>
        <taxon>Solanum</taxon>
    </lineage>
</organism>